<protein>
    <recommendedName>
        <fullName evidence="8">D-isomer specific 2-hydroxyacid dehydrogenase</fullName>
    </recommendedName>
</protein>
<dbReference type="Pfam" id="PF02826">
    <property type="entry name" value="2-Hacid_dh_C"/>
    <property type="match status" value="1"/>
</dbReference>
<name>A0AAI9XUY2_9PEZI</name>
<feature type="region of interest" description="Disordered" evidence="3">
    <location>
        <begin position="539"/>
        <end position="660"/>
    </location>
</feature>
<dbReference type="PROSITE" id="PS00670">
    <property type="entry name" value="D_2_HYDROXYACID_DH_2"/>
    <property type="match status" value="1"/>
</dbReference>
<feature type="compositionally biased region" description="Basic and acidic residues" evidence="3">
    <location>
        <begin position="539"/>
        <end position="556"/>
    </location>
</feature>
<keyword evidence="7" id="KW-1185">Reference proteome</keyword>
<feature type="compositionally biased region" description="Low complexity" evidence="3">
    <location>
        <begin position="560"/>
        <end position="571"/>
    </location>
</feature>
<dbReference type="Pfam" id="PF00389">
    <property type="entry name" value="2-Hacid_dh"/>
    <property type="match status" value="1"/>
</dbReference>
<evidence type="ECO:0000256" key="2">
    <source>
        <dbReference type="ARBA" id="ARBA00023002"/>
    </source>
</evidence>
<feature type="compositionally biased region" description="Acidic residues" evidence="3">
    <location>
        <begin position="576"/>
        <end position="586"/>
    </location>
</feature>
<dbReference type="InterPro" id="IPR036291">
    <property type="entry name" value="NAD(P)-bd_dom_sf"/>
</dbReference>
<evidence type="ECO:0000313" key="7">
    <source>
        <dbReference type="Proteomes" id="UP001239795"/>
    </source>
</evidence>
<comment type="similarity">
    <text evidence="1">Belongs to the D-isomer specific 2-hydroxyacid dehydrogenase family.</text>
</comment>
<feature type="domain" description="D-isomer specific 2-hydroxyacid dehydrogenase catalytic" evidence="4">
    <location>
        <begin position="8"/>
        <end position="325"/>
    </location>
</feature>
<dbReference type="PROSITE" id="PS00065">
    <property type="entry name" value="D_2_HYDROXYACID_DH_1"/>
    <property type="match status" value="1"/>
</dbReference>
<evidence type="ECO:0000256" key="3">
    <source>
        <dbReference type="SAM" id="MobiDB-lite"/>
    </source>
</evidence>
<reference evidence="6 7" key="1">
    <citation type="submission" date="2016-10" db="EMBL/GenBank/DDBJ databases">
        <title>The genome sequence of Colletotrichum fioriniae PJ7.</title>
        <authorList>
            <person name="Baroncelli R."/>
        </authorList>
    </citation>
    <scope>NUCLEOTIDE SEQUENCE [LARGE SCALE GENOMIC DNA]</scope>
    <source>
        <strain evidence="6">Col 31</strain>
    </source>
</reference>
<sequence>MSQPRPRILFFNPVRHAQQDYEALKEVASPELVTSTSRDQFFNDLRSKYQNIEAIFRTSSSGAVAGKFDEEFVNQLPTSLKYICHTGAGYDQIDVDACTRRNIIVTYAPDPVTSATADLTIFLLLGAIRQLNPSFTSLRSGNFKKGLDFGHDPQGKTLGILGMGRIGRAVKRRAEPFGLKTIYHNRKPLSDDLAAGCQYVSFDELLSTSDIISVHVPLSASTTHLIGAAEIAKMKPGVVLINTARGAVIDEAAMAAALDEGHIAAVGLDVYEKEPLVDERLVKNERALLIPHLGTHTVETLGQMESLAIENARRGVLKERLLTVVPEQAEAYEQSAKGKRQNFQPDQRGAIDGYPHVSSQIRLFRGASFVRGSNITRVWPSPPSLKPFTSVSPRPIEPDLGKKQSIPSMPMAGQGTKKITRSRGACLACRARKHKRLTDSLGNQQCSGESGPPKHYIVTMEKRLMETEQVLCALLAQVSGDQLERAFRDIPKAGLRSTGSASSAHGGASIEVVKGEKFGPVYWGSHPIDSAEAVQRWWADRTSKEPSETSNRDSHASEVAATNATPTDNTPGGDESYGDDDIEESEGTTRAESMEEDGETLMTDPGMSSASGIRDTGGGTVGLLAAGMTGSRANLDTRTSEKKRQTRPPVLESYESAFLW</sequence>
<feature type="region of interest" description="Disordered" evidence="3">
    <location>
        <begin position="389"/>
        <end position="417"/>
    </location>
</feature>
<evidence type="ECO:0000259" key="4">
    <source>
        <dbReference type="Pfam" id="PF00389"/>
    </source>
</evidence>
<dbReference type="InterPro" id="IPR006139">
    <property type="entry name" value="D-isomer_2_OHA_DH_cat_dom"/>
</dbReference>
<keyword evidence="2" id="KW-0560">Oxidoreductase</keyword>
<feature type="domain" description="D-isomer specific 2-hydroxyacid dehydrogenase NAD-binding" evidence="5">
    <location>
        <begin position="122"/>
        <end position="294"/>
    </location>
</feature>
<accession>A0AAI9XUY2</accession>
<dbReference type="Proteomes" id="UP001239795">
    <property type="component" value="Unassembled WGS sequence"/>
</dbReference>
<dbReference type="AlphaFoldDB" id="A0AAI9XUY2"/>
<dbReference type="PROSITE" id="PS00671">
    <property type="entry name" value="D_2_HYDROXYACID_DH_3"/>
    <property type="match status" value="1"/>
</dbReference>
<dbReference type="GO" id="GO:0030267">
    <property type="term" value="F:glyoxylate reductase (NADPH) activity"/>
    <property type="evidence" value="ECO:0007669"/>
    <property type="project" value="TreeGrafter"/>
</dbReference>
<dbReference type="SUPFAM" id="SSF51735">
    <property type="entry name" value="NAD(P)-binding Rossmann-fold domains"/>
    <property type="match status" value="1"/>
</dbReference>
<dbReference type="SUPFAM" id="SSF52283">
    <property type="entry name" value="Formate/glycerate dehydrogenase catalytic domain-like"/>
    <property type="match status" value="1"/>
</dbReference>
<dbReference type="GO" id="GO:0005829">
    <property type="term" value="C:cytosol"/>
    <property type="evidence" value="ECO:0007669"/>
    <property type="project" value="TreeGrafter"/>
</dbReference>
<dbReference type="Gene3D" id="3.40.50.720">
    <property type="entry name" value="NAD(P)-binding Rossmann-like Domain"/>
    <property type="match status" value="2"/>
</dbReference>
<dbReference type="EMBL" id="MLGG01000005">
    <property type="protein sequence ID" value="KAK1464786.1"/>
    <property type="molecule type" value="Genomic_DNA"/>
</dbReference>
<dbReference type="PANTHER" id="PTHR10996:SF269">
    <property type="entry name" value="HYPOTHETICAL D-ISOMER SPECIFIC 2-HYDROXYACID DEHYDROGENASE (EUROFUNG)"/>
    <property type="match status" value="1"/>
</dbReference>
<evidence type="ECO:0000256" key="1">
    <source>
        <dbReference type="ARBA" id="ARBA00005854"/>
    </source>
</evidence>
<gene>
    <name evidence="6" type="ORF">CMEL01_12141</name>
</gene>
<organism evidence="6 7">
    <name type="scientific">Colletotrichum melonis</name>
    <dbReference type="NCBI Taxonomy" id="1209925"/>
    <lineage>
        <taxon>Eukaryota</taxon>
        <taxon>Fungi</taxon>
        <taxon>Dikarya</taxon>
        <taxon>Ascomycota</taxon>
        <taxon>Pezizomycotina</taxon>
        <taxon>Sordariomycetes</taxon>
        <taxon>Hypocreomycetidae</taxon>
        <taxon>Glomerellales</taxon>
        <taxon>Glomerellaceae</taxon>
        <taxon>Colletotrichum</taxon>
        <taxon>Colletotrichum acutatum species complex</taxon>
    </lineage>
</organism>
<evidence type="ECO:0000313" key="6">
    <source>
        <dbReference type="EMBL" id="KAK1464786.1"/>
    </source>
</evidence>
<dbReference type="InterPro" id="IPR029753">
    <property type="entry name" value="D-isomer_DH_CS"/>
</dbReference>
<evidence type="ECO:0008006" key="8">
    <source>
        <dbReference type="Google" id="ProtNLM"/>
    </source>
</evidence>
<dbReference type="CDD" id="cd12168">
    <property type="entry name" value="Mand_dh_like"/>
    <property type="match status" value="1"/>
</dbReference>
<dbReference type="GO" id="GO:0016618">
    <property type="term" value="F:hydroxypyruvate reductase [NAD(P)H] activity"/>
    <property type="evidence" value="ECO:0007669"/>
    <property type="project" value="TreeGrafter"/>
</dbReference>
<proteinExistence type="inferred from homology"/>
<dbReference type="InterPro" id="IPR029752">
    <property type="entry name" value="D-isomer_DH_CS1"/>
</dbReference>
<comment type="caution">
    <text evidence="6">The sequence shown here is derived from an EMBL/GenBank/DDBJ whole genome shotgun (WGS) entry which is preliminary data.</text>
</comment>
<dbReference type="InterPro" id="IPR050223">
    <property type="entry name" value="D-isomer_2-hydroxyacid_DH"/>
</dbReference>
<dbReference type="PANTHER" id="PTHR10996">
    <property type="entry name" value="2-HYDROXYACID DEHYDROGENASE-RELATED"/>
    <property type="match status" value="1"/>
</dbReference>
<evidence type="ECO:0000259" key="5">
    <source>
        <dbReference type="Pfam" id="PF02826"/>
    </source>
</evidence>
<dbReference type="FunFam" id="3.40.50.720:FF:000026">
    <property type="entry name" value="Glyoxylate/hydroxypyruvate reductase B"/>
    <property type="match status" value="1"/>
</dbReference>
<dbReference type="GO" id="GO:0051287">
    <property type="term" value="F:NAD binding"/>
    <property type="evidence" value="ECO:0007669"/>
    <property type="project" value="InterPro"/>
</dbReference>
<dbReference type="InterPro" id="IPR006140">
    <property type="entry name" value="D-isomer_DH_NAD-bd"/>
</dbReference>